<reference evidence="1" key="2">
    <citation type="journal article" date="2015" name="Fish Shellfish Immunol.">
        <title>Early steps in the European eel (Anguilla anguilla)-Vibrio vulnificus interaction in the gills: Role of the RtxA13 toxin.</title>
        <authorList>
            <person name="Callol A."/>
            <person name="Pajuelo D."/>
            <person name="Ebbesson L."/>
            <person name="Teles M."/>
            <person name="MacKenzie S."/>
            <person name="Amaro C."/>
        </authorList>
    </citation>
    <scope>NUCLEOTIDE SEQUENCE</scope>
</reference>
<evidence type="ECO:0000313" key="1">
    <source>
        <dbReference type="EMBL" id="JAH54598.1"/>
    </source>
</evidence>
<dbReference type="EMBL" id="GBXM01053979">
    <property type="protein sequence ID" value="JAH54598.1"/>
    <property type="molecule type" value="Transcribed_RNA"/>
</dbReference>
<name>A0A0E9TPD8_ANGAN</name>
<organism evidence="1">
    <name type="scientific">Anguilla anguilla</name>
    <name type="common">European freshwater eel</name>
    <name type="synonym">Muraena anguilla</name>
    <dbReference type="NCBI Taxonomy" id="7936"/>
    <lineage>
        <taxon>Eukaryota</taxon>
        <taxon>Metazoa</taxon>
        <taxon>Chordata</taxon>
        <taxon>Craniata</taxon>
        <taxon>Vertebrata</taxon>
        <taxon>Euteleostomi</taxon>
        <taxon>Actinopterygii</taxon>
        <taxon>Neopterygii</taxon>
        <taxon>Teleostei</taxon>
        <taxon>Anguilliformes</taxon>
        <taxon>Anguillidae</taxon>
        <taxon>Anguilla</taxon>
    </lineage>
</organism>
<sequence>MYAACLFRTNKLSIYLSIYLSTRYHGTPLKCMQPEATAVHSTIHLLSCVITAEKAGRPQKSNQPNWHRQD</sequence>
<reference evidence="1" key="1">
    <citation type="submission" date="2014-11" db="EMBL/GenBank/DDBJ databases">
        <authorList>
            <person name="Amaro Gonzalez C."/>
        </authorList>
    </citation>
    <scope>NUCLEOTIDE SEQUENCE</scope>
</reference>
<dbReference type="AlphaFoldDB" id="A0A0E9TPD8"/>
<proteinExistence type="predicted"/>
<accession>A0A0E9TPD8</accession>
<protein>
    <submittedName>
        <fullName evidence="1">Uncharacterized protein</fullName>
    </submittedName>
</protein>